<dbReference type="RefSeq" id="WP_163298900.1">
    <property type="nucleotide sequence ID" value="NZ_JAAGRR010000083.1"/>
</dbReference>
<dbReference type="CDD" id="cd01310">
    <property type="entry name" value="TatD_DNAse"/>
    <property type="match status" value="1"/>
</dbReference>
<dbReference type="Gene3D" id="3.20.20.140">
    <property type="entry name" value="Metal-dependent hydrolases"/>
    <property type="match status" value="1"/>
</dbReference>
<dbReference type="PROSITE" id="PS01091">
    <property type="entry name" value="TATD_3"/>
    <property type="match status" value="1"/>
</dbReference>
<feature type="binding site" evidence="3">
    <location>
        <position position="159"/>
    </location>
    <ligand>
        <name>a divalent metal cation</name>
        <dbReference type="ChEBI" id="CHEBI:60240"/>
        <label>2</label>
    </ligand>
</feature>
<dbReference type="PANTHER" id="PTHR46124">
    <property type="entry name" value="D-AMINOACYL-TRNA DEACYLASE"/>
    <property type="match status" value="1"/>
</dbReference>
<evidence type="ECO:0000256" key="1">
    <source>
        <dbReference type="ARBA" id="ARBA00022723"/>
    </source>
</evidence>
<dbReference type="InterPro" id="IPR001130">
    <property type="entry name" value="TatD-like"/>
</dbReference>
<proteinExistence type="predicted"/>
<dbReference type="AlphaFoldDB" id="A0A6N9TNY5"/>
<sequence length="263" mass="27950">METDAADLVDTHAHLDMPPLREAVDEVLDRAARAGVRQVVAVGTDPDSSRAALDLARRHPGVYAAVGVHPHDAARLDEAAMERLAALCREEKVVAVGEIGLDFYRNRAPAELQASALRRQLALALEAGLPVILHARAADEALCAILAETAGPGLRGVVHCFTGAPETAERLVELGLHVSFTGIVTFPGAEAVREAVRAVPPDRLLVETDAPYLAPVPHRGRPNEPAFVVHVARRVGELKGMTFEEVAACTSANARALFGLPHP</sequence>
<dbReference type="FunFam" id="3.20.20.140:FF:000005">
    <property type="entry name" value="TatD family hydrolase"/>
    <property type="match status" value="1"/>
</dbReference>
<dbReference type="InterPro" id="IPR015991">
    <property type="entry name" value="TatD/YcfH-like"/>
</dbReference>
<comment type="caution">
    <text evidence="4">The sequence shown here is derived from an EMBL/GenBank/DDBJ whole genome shotgun (WGS) entry which is preliminary data.</text>
</comment>
<feature type="binding site" evidence="3">
    <location>
        <position position="209"/>
    </location>
    <ligand>
        <name>a divalent metal cation</name>
        <dbReference type="ChEBI" id="CHEBI:60240"/>
        <label>1</label>
    </ligand>
</feature>
<dbReference type="InterPro" id="IPR018228">
    <property type="entry name" value="DNase_TatD-rel_CS"/>
</dbReference>
<dbReference type="GO" id="GO:0005829">
    <property type="term" value="C:cytosol"/>
    <property type="evidence" value="ECO:0007669"/>
    <property type="project" value="TreeGrafter"/>
</dbReference>
<evidence type="ECO:0000256" key="2">
    <source>
        <dbReference type="ARBA" id="ARBA00022801"/>
    </source>
</evidence>
<keyword evidence="1 3" id="KW-0479">Metal-binding</keyword>
<keyword evidence="5" id="KW-1185">Reference proteome</keyword>
<dbReference type="InterPro" id="IPR032466">
    <property type="entry name" value="Metal_Hydrolase"/>
</dbReference>
<evidence type="ECO:0000256" key="3">
    <source>
        <dbReference type="PIRSR" id="PIRSR005902-1"/>
    </source>
</evidence>
<feature type="binding site" evidence="3">
    <location>
        <position position="134"/>
    </location>
    <ligand>
        <name>a divalent metal cation</name>
        <dbReference type="ChEBI" id="CHEBI:60240"/>
        <label>2</label>
    </ligand>
</feature>
<dbReference type="GO" id="GO:0016788">
    <property type="term" value="F:hydrolase activity, acting on ester bonds"/>
    <property type="evidence" value="ECO:0007669"/>
    <property type="project" value="InterPro"/>
</dbReference>
<protein>
    <submittedName>
        <fullName evidence="4">TatD family hydrolase</fullName>
    </submittedName>
</protein>
<feature type="binding site" evidence="3">
    <location>
        <position position="98"/>
    </location>
    <ligand>
        <name>a divalent metal cation</name>
        <dbReference type="ChEBI" id="CHEBI:60240"/>
        <label>1</label>
    </ligand>
</feature>
<dbReference type="Proteomes" id="UP000469346">
    <property type="component" value="Unassembled WGS sequence"/>
</dbReference>
<dbReference type="PROSITE" id="PS01137">
    <property type="entry name" value="TATD_1"/>
    <property type="match status" value="1"/>
</dbReference>
<dbReference type="GO" id="GO:0046872">
    <property type="term" value="F:metal ion binding"/>
    <property type="evidence" value="ECO:0007669"/>
    <property type="project" value="UniProtKB-KW"/>
</dbReference>
<dbReference type="PIRSF" id="PIRSF005902">
    <property type="entry name" value="DNase_TatD"/>
    <property type="match status" value="1"/>
</dbReference>
<dbReference type="GO" id="GO:0004536">
    <property type="term" value="F:DNA nuclease activity"/>
    <property type="evidence" value="ECO:0007669"/>
    <property type="project" value="InterPro"/>
</dbReference>
<dbReference type="PROSITE" id="PS01090">
    <property type="entry name" value="TATD_2"/>
    <property type="match status" value="1"/>
</dbReference>
<name>A0A6N9TNY5_DISTH</name>
<dbReference type="Pfam" id="PF01026">
    <property type="entry name" value="TatD_DNase"/>
    <property type="match status" value="1"/>
</dbReference>
<feature type="binding site" evidence="3">
    <location>
        <position position="14"/>
    </location>
    <ligand>
        <name>a divalent metal cation</name>
        <dbReference type="ChEBI" id="CHEBI:60240"/>
        <label>1</label>
    </ligand>
</feature>
<dbReference type="SUPFAM" id="SSF51556">
    <property type="entry name" value="Metallo-dependent hydrolases"/>
    <property type="match status" value="1"/>
</dbReference>
<accession>A0A6N9TNY5</accession>
<dbReference type="NCBIfam" id="TIGR00010">
    <property type="entry name" value="YchF/TatD family DNA exonuclease"/>
    <property type="match status" value="1"/>
</dbReference>
<gene>
    <name evidence="4" type="ORF">G3N55_07925</name>
</gene>
<evidence type="ECO:0000313" key="5">
    <source>
        <dbReference type="Proteomes" id="UP000469346"/>
    </source>
</evidence>
<keyword evidence="2 4" id="KW-0378">Hydrolase</keyword>
<feature type="binding site" evidence="3">
    <location>
        <position position="12"/>
    </location>
    <ligand>
        <name>a divalent metal cation</name>
        <dbReference type="ChEBI" id="CHEBI:60240"/>
        <label>1</label>
    </ligand>
</feature>
<dbReference type="EMBL" id="JAAGRR010000083">
    <property type="protein sequence ID" value="NDY42768.1"/>
    <property type="molecule type" value="Genomic_DNA"/>
</dbReference>
<dbReference type="PANTHER" id="PTHR46124:SF2">
    <property type="entry name" value="D-AMINOACYL-TRNA DEACYLASE"/>
    <property type="match status" value="1"/>
</dbReference>
<evidence type="ECO:0000313" key="4">
    <source>
        <dbReference type="EMBL" id="NDY42768.1"/>
    </source>
</evidence>
<organism evidence="4 5">
    <name type="scientific">Dissulfurirhabdus thermomarina</name>
    <dbReference type="NCBI Taxonomy" id="1765737"/>
    <lineage>
        <taxon>Bacteria</taxon>
        <taxon>Deltaproteobacteria</taxon>
        <taxon>Dissulfurirhabdaceae</taxon>
        <taxon>Dissulfurirhabdus</taxon>
    </lineage>
</organism>
<reference evidence="4 5" key="1">
    <citation type="submission" date="2020-02" db="EMBL/GenBank/DDBJ databases">
        <title>Comparative genomics of sulfur disproportionating microorganisms.</title>
        <authorList>
            <person name="Ward L.M."/>
            <person name="Bertran E."/>
            <person name="Johnston D.T."/>
        </authorList>
    </citation>
    <scope>NUCLEOTIDE SEQUENCE [LARGE SCALE GENOMIC DNA]</scope>
    <source>
        <strain evidence="4 5">DSM 100025</strain>
    </source>
</reference>